<organism evidence="3 4">
    <name type="scientific">Colletotrichum tanaceti</name>
    <dbReference type="NCBI Taxonomy" id="1306861"/>
    <lineage>
        <taxon>Eukaryota</taxon>
        <taxon>Fungi</taxon>
        <taxon>Dikarya</taxon>
        <taxon>Ascomycota</taxon>
        <taxon>Pezizomycotina</taxon>
        <taxon>Sordariomycetes</taxon>
        <taxon>Hypocreomycetidae</taxon>
        <taxon>Glomerellales</taxon>
        <taxon>Glomerellaceae</taxon>
        <taxon>Colletotrichum</taxon>
        <taxon>Colletotrichum destructivum species complex</taxon>
    </lineage>
</organism>
<dbReference type="STRING" id="1306861.A0A4U6XI49"/>
<feature type="compositionally biased region" description="Polar residues" evidence="1">
    <location>
        <begin position="238"/>
        <end position="248"/>
    </location>
</feature>
<feature type="compositionally biased region" description="Polar residues" evidence="1">
    <location>
        <begin position="422"/>
        <end position="431"/>
    </location>
</feature>
<accession>A0A4U6XI49</accession>
<name>A0A4U6XI49_9PEZI</name>
<reference evidence="3 4" key="1">
    <citation type="journal article" date="2019" name="PLoS ONE">
        <title>Comparative genome analysis indicates high evolutionary potential of pathogenicity genes in Colletotrichum tanaceti.</title>
        <authorList>
            <person name="Lelwala R.V."/>
            <person name="Korhonen P.K."/>
            <person name="Young N.D."/>
            <person name="Scott J.B."/>
            <person name="Ades P.A."/>
            <person name="Gasser R.B."/>
            <person name="Taylor P.W.J."/>
        </authorList>
    </citation>
    <scope>NUCLEOTIDE SEQUENCE [LARGE SCALE GENOMIC DNA]</scope>
    <source>
        <strain evidence="3">BRIP57314</strain>
    </source>
</reference>
<feature type="region of interest" description="Disordered" evidence="1">
    <location>
        <begin position="99"/>
        <end position="119"/>
    </location>
</feature>
<evidence type="ECO:0000259" key="2">
    <source>
        <dbReference type="PROSITE" id="PS51388"/>
    </source>
</evidence>
<feature type="region of interest" description="Disordered" evidence="1">
    <location>
        <begin position="229"/>
        <end position="431"/>
    </location>
</feature>
<feature type="domain" description="GED" evidence="2">
    <location>
        <begin position="139"/>
        <end position="230"/>
    </location>
</feature>
<protein>
    <recommendedName>
        <fullName evidence="2">GED domain-containing protein</fullName>
    </recommendedName>
</protein>
<evidence type="ECO:0000313" key="3">
    <source>
        <dbReference type="EMBL" id="TKW55324.1"/>
    </source>
</evidence>
<proteinExistence type="predicted"/>
<gene>
    <name evidence="3" type="ORF">CTA1_12759</name>
</gene>
<dbReference type="Proteomes" id="UP000310108">
    <property type="component" value="Unassembled WGS sequence"/>
</dbReference>
<dbReference type="InterPro" id="IPR020850">
    <property type="entry name" value="GED_dom"/>
</dbReference>
<feature type="compositionally biased region" description="Basic and acidic residues" evidence="1">
    <location>
        <begin position="278"/>
        <end position="288"/>
    </location>
</feature>
<feature type="compositionally biased region" description="Polar residues" evidence="1">
    <location>
        <begin position="344"/>
        <end position="358"/>
    </location>
</feature>
<dbReference type="PROSITE" id="PS51388">
    <property type="entry name" value="GED"/>
    <property type="match status" value="1"/>
</dbReference>
<evidence type="ECO:0000256" key="1">
    <source>
        <dbReference type="SAM" id="MobiDB-lite"/>
    </source>
</evidence>
<evidence type="ECO:0000313" key="4">
    <source>
        <dbReference type="Proteomes" id="UP000310108"/>
    </source>
</evidence>
<sequence>MDTAMHLFRKQAEPWRELAELHLKKVTEEVKVFVDGAFEHVVGPVDSNRTTRAILSTFVDDFFDERERVLSRKLEELLRPFTEGYAMQHDGDLRSAVERRAAEQQQRAAAPGGGRDRHLQVSTVSAPAGNDDDDDDAGPEHIVNTMQALYDMALQTFTDNLTNLAVESCLVQELPGIFTARLVNDMDGETLAELAGEPEEARGDRALLREEMEQLTQGLERCRRYKPRAVARFPPSARSGSKKQQGYASEQAKSETTSPSSLASKTITTPPSDDGQGSEEKSIAKRPSDQQQGGGKGGEATDGSKTTEQASVPRDPAGKRPVEPVISEPALDSAQDGFRLGPTRTDTPMFSFAPTAQSGGLFGRAAPSPAPADTKAAKTGVMFGAKPPTSTGPPDQPAATGGIFNVAGRPPPPPPTIYFGAPTQNKSPFGP</sequence>
<feature type="compositionally biased region" description="Polar residues" evidence="1">
    <location>
        <begin position="254"/>
        <end position="271"/>
    </location>
</feature>
<dbReference type="AlphaFoldDB" id="A0A4U6XI49"/>
<comment type="caution">
    <text evidence="3">The sequence shown here is derived from an EMBL/GenBank/DDBJ whole genome shotgun (WGS) entry which is preliminary data.</text>
</comment>
<dbReference type="EMBL" id="PJEX01000103">
    <property type="protein sequence ID" value="TKW55324.1"/>
    <property type="molecule type" value="Genomic_DNA"/>
</dbReference>
<keyword evidence="4" id="KW-1185">Reference proteome</keyword>